<gene>
    <name evidence="11" type="ORF">PHLGIDRAFT_131326</name>
</gene>
<evidence type="ECO:0000256" key="8">
    <source>
        <dbReference type="ARBA" id="ARBA00023136"/>
    </source>
</evidence>
<evidence type="ECO:0000256" key="4">
    <source>
        <dbReference type="ARBA" id="ARBA00022692"/>
    </source>
</evidence>
<name>A0A0C3RYG4_PHLG1</name>
<dbReference type="GO" id="GO:0031966">
    <property type="term" value="C:mitochondrial membrane"/>
    <property type="evidence" value="ECO:0007669"/>
    <property type="project" value="UniProtKB-SubCell"/>
</dbReference>
<evidence type="ECO:0000256" key="5">
    <source>
        <dbReference type="ARBA" id="ARBA00022737"/>
    </source>
</evidence>
<keyword evidence="12" id="KW-1185">Reference proteome</keyword>
<dbReference type="HOGENOM" id="CLU_015166_16_0_1"/>
<dbReference type="GO" id="GO:0022857">
    <property type="term" value="F:transmembrane transporter activity"/>
    <property type="evidence" value="ECO:0007669"/>
    <property type="project" value="TreeGrafter"/>
</dbReference>
<dbReference type="SUPFAM" id="SSF103506">
    <property type="entry name" value="Mitochondrial carrier"/>
    <property type="match status" value="1"/>
</dbReference>
<dbReference type="PRINTS" id="PR00926">
    <property type="entry name" value="MITOCARRIER"/>
</dbReference>
<keyword evidence="7" id="KW-0496">Mitochondrion</keyword>
<feature type="repeat" description="Solcar" evidence="9">
    <location>
        <begin position="219"/>
        <end position="308"/>
    </location>
</feature>
<comment type="similarity">
    <text evidence="2 10">Belongs to the mitochondrial carrier (TC 2.A.29) family.</text>
</comment>
<dbReference type="Pfam" id="PF00153">
    <property type="entry name" value="Mito_carr"/>
    <property type="match status" value="3"/>
</dbReference>
<keyword evidence="4 9" id="KW-0812">Transmembrane</keyword>
<reference evidence="11 12" key="1">
    <citation type="journal article" date="2014" name="PLoS Genet.">
        <title>Analysis of the Phlebiopsis gigantea genome, transcriptome and secretome provides insight into its pioneer colonization strategies of wood.</title>
        <authorList>
            <person name="Hori C."/>
            <person name="Ishida T."/>
            <person name="Igarashi K."/>
            <person name="Samejima M."/>
            <person name="Suzuki H."/>
            <person name="Master E."/>
            <person name="Ferreira P."/>
            <person name="Ruiz-Duenas F.J."/>
            <person name="Held B."/>
            <person name="Canessa P."/>
            <person name="Larrondo L.F."/>
            <person name="Schmoll M."/>
            <person name="Druzhinina I.S."/>
            <person name="Kubicek C.P."/>
            <person name="Gaskell J.A."/>
            <person name="Kersten P."/>
            <person name="St John F."/>
            <person name="Glasner J."/>
            <person name="Sabat G."/>
            <person name="Splinter BonDurant S."/>
            <person name="Syed K."/>
            <person name="Yadav J."/>
            <person name="Mgbeahuruike A.C."/>
            <person name="Kovalchuk A."/>
            <person name="Asiegbu F.O."/>
            <person name="Lackner G."/>
            <person name="Hoffmeister D."/>
            <person name="Rencoret J."/>
            <person name="Gutierrez A."/>
            <person name="Sun H."/>
            <person name="Lindquist E."/>
            <person name="Barry K."/>
            <person name="Riley R."/>
            <person name="Grigoriev I.V."/>
            <person name="Henrissat B."/>
            <person name="Kues U."/>
            <person name="Berka R.M."/>
            <person name="Martinez A.T."/>
            <person name="Covert S.F."/>
            <person name="Blanchette R.A."/>
            <person name="Cullen D."/>
        </authorList>
    </citation>
    <scope>NUCLEOTIDE SEQUENCE [LARGE SCALE GENOMIC DNA]</scope>
    <source>
        <strain evidence="11 12">11061_1 CR5-6</strain>
    </source>
</reference>
<proteinExistence type="inferred from homology"/>
<evidence type="ECO:0000256" key="2">
    <source>
        <dbReference type="ARBA" id="ARBA00006375"/>
    </source>
</evidence>
<evidence type="ECO:0000256" key="10">
    <source>
        <dbReference type="RuleBase" id="RU000488"/>
    </source>
</evidence>
<dbReference type="InterPro" id="IPR050567">
    <property type="entry name" value="Mitochondrial_Carrier"/>
</dbReference>
<dbReference type="InterPro" id="IPR018108">
    <property type="entry name" value="MCP_transmembrane"/>
</dbReference>
<dbReference type="Gene3D" id="1.50.40.10">
    <property type="entry name" value="Mitochondrial carrier domain"/>
    <property type="match status" value="2"/>
</dbReference>
<dbReference type="EMBL" id="KN840857">
    <property type="protein sequence ID" value="KIP01222.1"/>
    <property type="molecule type" value="Genomic_DNA"/>
</dbReference>
<dbReference type="InterPro" id="IPR023395">
    <property type="entry name" value="MCP_dom_sf"/>
</dbReference>
<accession>A0A0C3RYG4</accession>
<keyword evidence="3 10" id="KW-0813">Transport</keyword>
<keyword evidence="6" id="KW-1133">Transmembrane helix</keyword>
<protein>
    <recommendedName>
        <fullName evidence="13">Mitochondrial carrier</fullName>
    </recommendedName>
</protein>
<evidence type="ECO:0000256" key="7">
    <source>
        <dbReference type="ARBA" id="ARBA00023128"/>
    </source>
</evidence>
<comment type="subcellular location">
    <subcellularLocation>
        <location evidence="1">Mitochondrion membrane</location>
        <topology evidence="1">Multi-pass membrane protein</topology>
    </subcellularLocation>
</comment>
<evidence type="ECO:0000313" key="11">
    <source>
        <dbReference type="EMBL" id="KIP01222.1"/>
    </source>
</evidence>
<dbReference type="PROSITE" id="PS50920">
    <property type="entry name" value="SOLCAR"/>
    <property type="match status" value="3"/>
</dbReference>
<evidence type="ECO:0000313" key="12">
    <source>
        <dbReference type="Proteomes" id="UP000053257"/>
    </source>
</evidence>
<dbReference type="PANTHER" id="PTHR45624:SF10">
    <property type="entry name" value="SLC (SOLUTE CARRIER) HOMOLOG"/>
    <property type="match status" value="1"/>
</dbReference>
<dbReference type="InterPro" id="IPR002067">
    <property type="entry name" value="MCP"/>
</dbReference>
<sequence>MASSDGHGEVQLDPRIDLFAGSVAGVAALTVGFPFDTVKVRLQNPVIASRYSSVWHAFSTIVKEERVRGLYRGILSPLFTVAPLNGVVFASYRFLLKIQLDHADVKPSLSQVTLAGIGCGVLASVVTSPTELIKIQQQSVIVPASRHAPTVKEVALDIYRRQGLRGIFRGLGPTALRETGFGAYFGVYEGTLMLLQARHRGEARADKHSSEAVVSKQRHSYPALLLAGGLAGLASWLVTFPFDVIKTRVQSTLSTAPDNPYRNMLSTIVNSYRQEGLGVFFHGLKPTLIRAVPVNMVTFATFETVAHALSS</sequence>
<dbReference type="AlphaFoldDB" id="A0A0C3RYG4"/>
<organism evidence="11 12">
    <name type="scientific">Phlebiopsis gigantea (strain 11061_1 CR5-6)</name>
    <name type="common">White-rot fungus</name>
    <name type="synonym">Peniophora gigantea</name>
    <dbReference type="NCBI Taxonomy" id="745531"/>
    <lineage>
        <taxon>Eukaryota</taxon>
        <taxon>Fungi</taxon>
        <taxon>Dikarya</taxon>
        <taxon>Basidiomycota</taxon>
        <taxon>Agaricomycotina</taxon>
        <taxon>Agaricomycetes</taxon>
        <taxon>Polyporales</taxon>
        <taxon>Phanerochaetaceae</taxon>
        <taxon>Phlebiopsis</taxon>
    </lineage>
</organism>
<keyword evidence="5" id="KW-0677">Repeat</keyword>
<evidence type="ECO:0000256" key="3">
    <source>
        <dbReference type="ARBA" id="ARBA00022448"/>
    </source>
</evidence>
<dbReference type="PANTHER" id="PTHR45624">
    <property type="entry name" value="MITOCHONDRIAL BASIC AMINO ACIDS TRANSPORTER-RELATED"/>
    <property type="match status" value="1"/>
</dbReference>
<dbReference type="OrthoDB" id="14252at2759"/>
<dbReference type="Proteomes" id="UP000053257">
    <property type="component" value="Unassembled WGS sequence"/>
</dbReference>
<feature type="repeat" description="Solcar" evidence="9">
    <location>
        <begin position="107"/>
        <end position="194"/>
    </location>
</feature>
<evidence type="ECO:0000256" key="1">
    <source>
        <dbReference type="ARBA" id="ARBA00004225"/>
    </source>
</evidence>
<keyword evidence="8 9" id="KW-0472">Membrane</keyword>
<evidence type="ECO:0000256" key="6">
    <source>
        <dbReference type="ARBA" id="ARBA00022989"/>
    </source>
</evidence>
<feature type="repeat" description="Solcar" evidence="9">
    <location>
        <begin position="12"/>
        <end position="98"/>
    </location>
</feature>
<evidence type="ECO:0008006" key="13">
    <source>
        <dbReference type="Google" id="ProtNLM"/>
    </source>
</evidence>
<evidence type="ECO:0000256" key="9">
    <source>
        <dbReference type="PROSITE-ProRule" id="PRU00282"/>
    </source>
</evidence>